<dbReference type="CDD" id="cd13520">
    <property type="entry name" value="PBP2_TAXI_TRAP"/>
    <property type="match status" value="1"/>
</dbReference>
<gene>
    <name evidence="2" type="ORF">SAMN05421720_10934</name>
</gene>
<organism evidence="2 3">
    <name type="scientific">Rhodospira trueperi</name>
    <dbReference type="NCBI Taxonomy" id="69960"/>
    <lineage>
        <taxon>Bacteria</taxon>
        <taxon>Pseudomonadati</taxon>
        <taxon>Pseudomonadota</taxon>
        <taxon>Alphaproteobacteria</taxon>
        <taxon>Rhodospirillales</taxon>
        <taxon>Rhodospirillaceae</taxon>
        <taxon>Rhodospira</taxon>
    </lineage>
</organism>
<keyword evidence="1" id="KW-1133">Transmembrane helix</keyword>
<dbReference type="AlphaFoldDB" id="A0A1G7EE77"/>
<dbReference type="STRING" id="69960.SAMN05421720_10934"/>
<keyword evidence="3" id="KW-1185">Reference proteome</keyword>
<keyword evidence="1" id="KW-0472">Membrane</keyword>
<dbReference type="Gene3D" id="3.40.190.10">
    <property type="entry name" value="Periplasmic binding protein-like II"/>
    <property type="match status" value="2"/>
</dbReference>
<keyword evidence="1" id="KW-0812">Transmembrane</keyword>
<dbReference type="InterPro" id="IPR011852">
    <property type="entry name" value="TRAP_TAXI"/>
</dbReference>
<dbReference type="SUPFAM" id="SSF53850">
    <property type="entry name" value="Periplasmic binding protein-like II"/>
    <property type="match status" value="1"/>
</dbReference>
<evidence type="ECO:0008006" key="4">
    <source>
        <dbReference type="Google" id="ProtNLM"/>
    </source>
</evidence>
<feature type="transmembrane region" description="Helical" evidence="1">
    <location>
        <begin position="21"/>
        <end position="40"/>
    </location>
</feature>
<dbReference type="EMBL" id="FNAP01000009">
    <property type="protein sequence ID" value="SDE61973.1"/>
    <property type="molecule type" value="Genomic_DNA"/>
</dbReference>
<evidence type="ECO:0000313" key="3">
    <source>
        <dbReference type="Proteomes" id="UP000199412"/>
    </source>
</evidence>
<dbReference type="PANTHER" id="PTHR42941">
    <property type="entry name" value="SLL1037 PROTEIN"/>
    <property type="match status" value="1"/>
</dbReference>
<accession>A0A1G7EE77</accession>
<dbReference type="OrthoDB" id="8477520at2"/>
<proteinExistence type="predicted"/>
<dbReference type="NCBIfam" id="TIGR02122">
    <property type="entry name" value="TRAP_TAXI"/>
    <property type="match status" value="1"/>
</dbReference>
<name>A0A1G7EE77_9PROT</name>
<reference evidence="2 3" key="1">
    <citation type="submission" date="2016-10" db="EMBL/GenBank/DDBJ databases">
        <authorList>
            <person name="de Groot N.N."/>
        </authorList>
    </citation>
    <scope>NUCLEOTIDE SEQUENCE [LARGE SCALE GENOMIC DNA]</scope>
    <source>
        <strain evidence="2 3">ATCC 700224</strain>
    </source>
</reference>
<dbReference type="Pfam" id="PF16868">
    <property type="entry name" value="NMT1_3"/>
    <property type="match status" value="1"/>
</dbReference>
<evidence type="ECO:0000313" key="2">
    <source>
        <dbReference type="EMBL" id="SDE61973.1"/>
    </source>
</evidence>
<sequence length="364" mass="37795">MRARRPDADALGTSPPRRRDVLGYAWALGLGALTVPALALSTAGIVRAQDPSTAAGQRFMRIGTGSAAGHYFPIGGMIANAISRPPGARPCEKGGSCGVPGLIAVAQSTGGSVDNIRGLAAGTLNLALCQADIAYWARSGSAVFEDVGPMPDLVALARLYDEKMHLVVRANSDVTRVEDLRGRRVALGELGSGTLVDARLVLAAHGLTEDDVEPVYDRPGPAADQLVAGEIEAFFFVGAAPVTVVTELAEALPIRLLDLNGETFAGMSGRHPYLSAGVIPGGVYAGVPEPVSTLAVAAVLVTTKTLDTETAHGITRAIWHPNVRGLFGSEDEPEMLTPALAPHGTGIPLHAGAQRYYEEAGYLP</sequence>
<evidence type="ECO:0000256" key="1">
    <source>
        <dbReference type="SAM" id="Phobius"/>
    </source>
</evidence>
<dbReference type="Proteomes" id="UP000199412">
    <property type="component" value="Unassembled WGS sequence"/>
</dbReference>
<dbReference type="RefSeq" id="WP_092786729.1">
    <property type="nucleotide sequence ID" value="NZ_FNAP01000009.1"/>
</dbReference>
<protein>
    <recommendedName>
        <fullName evidence="4">TRAP transporter solute receptor, TAXI family</fullName>
    </recommendedName>
</protein>
<dbReference type="PANTHER" id="PTHR42941:SF1">
    <property type="entry name" value="SLL1037 PROTEIN"/>
    <property type="match status" value="1"/>
</dbReference>